<dbReference type="Gene3D" id="3.40.50.1820">
    <property type="entry name" value="alpha/beta hydrolase"/>
    <property type="match status" value="1"/>
</dbReference>
<keyword evidence="2" id="KW-0732">Signal</keyword>
<dbReference type="InterPro" id="IPR029058">
    <property type="entry name" value="AB_hydrolase_fold"/>
</dbReference>
<dbReference type="PANTHER" id="PTHR43798:SF31">
    <property type="entry name" value="AB HYDROLASE SUPERFAMILY PROTEIN YCLE"/>
    <property type="match status" value="1"/>
</dbReference>
<accession>A0ABY4ZWB0</accession>
<feature type="domain" description="Serine aminopeptidase S33" evidence="3">
    <location>
        <begin position="45"/>
        <end position="267"/>
    </location>
</feature>
<evidence type="ECO:0000313" key="5">
    <source>
        <dbReference type="Proteomes" id="UP001057520"/>
    </source>
</evidence>
<evidence type="ECO:0000313" key="4">
    <source>
        <dbReference type="EMBL" id="USQ96760.1"/>
    </source>
</evidence>
<dbReference type="Pfam" id="PF12146">
    <property type="entry name" value="Hydrolase_4"/>
    <property type="match status" value="1"/>
</dbReference>
<dbReference type="InterPro" id="IPR022742">
    <property type="entry name" value="Hydrolase_4"/>
</dbReference>
<dbReference type="SUPFAM" id="SSF53474">
    <property type="entry name" value="alpha/beta-Hydrolases"/>
    <property type="match status" value="1"/>
</dbReference>
<name>A0ABY4ZWB0_9CAUL</name>
<reference evidence="4 5" key="1">
    <citation type="submission" date="2022-04" db="EMBL/GenBank/DDBJ databases">
        <title>Genome sequence of soybean root-associated Caulobacter segnis RL271.</title>
        <authorList>
            <person name="Longley R."/>
            <person name="Bonito G."/>
            <person name="Trigodet F."/>
            <person name="Crosson S."/>
            <person name="Fiebig A."/>
        </authorList>
    </citation>
    <scope>NUCLEOTIDE SEQUENCE [LARGE SCALE GENOMIC DNA]</scope>
    <source>
        <strain evidence="4 5">RL271</strain>
    </source>
</reference>
<feature type="signal peptide" evidence="2">
    <location>
        <begin position="1"/>
        <end position="24"/>
    </location>
</feature>
<dbReference type="PRINTS" id="PR00111">
    <property type="entry name" value="ABHYDROLASE"/>
</dbReference>
<keyword evidence="5" id="KW-1185">Reference proteome</keyword>
<gene>
    <name evidence="4" type="ORF">MZV50_04030</name>
</gene>
<dbReference type="EMBL" id="CP096040">
    <property type="protein sequence ID" value="USQ96760.1"/>
    <property type="molecule type" value="Genomic_DNA"/>
</dbReference>
<feature type="chain" id="PRO_5045228585" evidence="2">
    <location>
        <begin position="25"/>
        <end position="291"/>
    </location>
</feature>
<dbReference type="Proteomes" id="UP001057520">
    <property type="component" value="Chromosome"/>
</dbReference>
<organism evidence="4 5">
    <name type="scientific">Caulobacter segnis</name>
    <dbReference type="NCBI Taxonomy" id="88688"/>
    <lineage>
        <taxon>Bacteria</taxon>
        <taxon>Pseudomonadati</taxon>
        <taxon>Pseudomonadota</taxon>
        <taxon>Alphaproteobacteria</taxon>
        <taxon>Caulobacterales</taxon>
        <taxon>Caulobacteraceae</taxon>
        <taxon>Caulobacter</taxon>
    </lineage>
</organism>
<sequence>MRLSTPVRAIATGCLLFWAGLAHARTTFAEAEGGKIAYETCGAGDRTIVLLHDGILHAAAYDDVWPLLCQRFKVVRYDRRGYGATPAATAPFASVDDLAAVMKAAGVTRATLVGSSAGSGIAVDFALAHPEAVDGLVLAGPWVSGFSPSAGFIARSLKLVALIKLGDLEGAVKDPYILSPTADAERARVVALLKANPQNLSGAGRKLERAGPDAKDHLGEIRAPTLVLVGALDIGDVKTQAKAVADAVPGAQLETVPALGHFMYLEKPKAFADRVAAFVDGHPQGAASAGL</sequence>
<evidence type="ECO:0000256" key="1">
    <source>
        <dbReference type="ARBA" id="ARBA00022801"/>
    </source>
</evidence>
<protein>
    <submittedName>
        <fullName evidence="4">Alpha/beta hydrolase</fullName>
    </submittedName>
</protein>
<evidence type="ECO:0000259" key="3">
    <source>
        <dbReference type="Pfam" id="PF12146"/>
    </source>
</evidence>
<proteinExistence type="predicted"/>
<keyword evidence="1 4" id="KW-0378">Hydrolase</keyword>
<dbReference type="PANTHER" id="PTHR43798">
    <property type="entry name" value="MONOACYLGLYCEROL LIPASE"/>
    <property type="match status" value="1"/>
</dbReference>
<dbReference type="GO" id="GO:0016787">
    <property type="term" value="F:hydrolase activity"/>
    <property type="evidence" value="ECO:0007669"/>
    <property type="project" value="UniProtKB-KW"/>
</dbReference>
<dbReference type="InterPro" id="IPR050266">
    <property type="entry name" value="AB_hydrolase_sf"/>
</dbReference>
<dbReference type="InterPro" id="IPR000073">
    <property type="entry name" value="AB_hydrolase_1"/>
</dbReference>
<evidence type="ECO:0000256" key="2">
    <source>
        <dbReference type="SAM" id="SignalP"/>
    </source>
</evidence>